<sequence length="273" mass="29194">MRVLPAGLVAPTQRTIPDFRLHRPRTIAEAVLAGSADGAVYAQGCTDLFARFREGLDCSSLVWLADLEELTRIDWDGTALAIGAAVGHHTGSGDSAVRAALPGLAAGWRRIANHRIRLRATIGGNLMARRTRYEMSIMLDALGAELLFAAPDGGRTLAPADLWDRREPHGALLHTIRIPEVPGTWFGYERSLRPLLTVAAAVRGDTVRMSVGSEYTRPYAVEAPVGAAPADIAALLPEEIGDAAGSARYRRHAAGVLLGRLLARFTAGEEHVG</sequence>
<organism evidence="5 6">
    <name type="scientific">Actinoallomurus liliacearum</name>
    <dbReference type="NCBI Taxonomy" id="1080073"/>
    <lineage>
        <taxon>Bacteria</taxon>
        <taxon>Bacillati</taxon>
        <taxon>Actinomycetota</taxon>
        <taxon>Actinomycetes</taxon>
        <taxon>Streptosporangiales</taxon>
        <taxon>Thermomonosporaceae</taxon>
        <taxon>Actinoallomurus</taxon>
    </lineage>
</organism>
<keyword evidence="3" id="KW-0560">Oxidoreductase</keyword>
<dbReference type="RefSeq" id="WP_345346716.1">
    <property type="nucleotide sequence ID" value="NZ_BAABHJ010000001.1"/>
</dbReference>
<dbReference type="Proteomes" id="UP001500212">
    <property type="component" value="Unassembled WGS sequence"/>
</dbReference>
<feature type="domain" description="FAD-binding PCMH-type" evidence="4">
    <location>
        <begin position="14"/>
        <end position="183"/>
    </location>
</feature>
<comment type="caution">
    <text evidence="5">The sequence shown here is derived from an EMBL/GenBank/DDBJ whole genome shotgun (WGS) entry which is preliminary data.</text>
</comment>
<dbReference type="SUPFAM" id="SSF56176">
    <property type="entry name" value="FAD-binding/transporter-associated domain-like"/>
    <property type="match status" value="1"/>
</dbReference>
<evidence type="ECO:0000313" key="6">
    <source>
        <dbReference type="Proteomes" id="UP001500212"/>
    </source>
</evidence>
<evidence type="ECO:0000313" key="5">
    <source>
        <dbReference type="EMBL" id="GAA4601125.1"/>
    </source>
</evidence>
<evidence type="ECO:0000259" key="4">
    <source>
        <dbReference type="PROSITE" id="PS51387"/>
    </source>
</evidence>
<protein>
    <recommendedName>
        <fullName evidence="4">FAD-binding PCMH-type domain-containing protein</fullName>
    </recommendedName>
</protein>
<keyword evidence="2" id="KW-0274">FAD</keyword>
<name>A0ABP8TCS8_9ACTN</name>
<dbReference type="InterPro" id="IPR002346">
    <property type="entry name" value="Mopterin_DH_FAD-bd"/>
</dbReference>
<dbReference type="InterPro" id="IPR051312">
    <property type="entry name" value="Diverse_Substr_Oxidored"/>
</dbReference>
<proteinExistence type="predicted"/>
<evidence type="ECO:0000256" key="3">
    <source>
        <dbReference type="ARBA" id="ARBA00023002"/>
    </source>
</evidence>
<dbReference type="InterPro" id="IPR016166">
    <property type="entry name" value="FAD-bd_PCMH"/>
</dbReference>
<dbReference type="PROSITE" id="PS51387">
    <property type="entry name" value="FAD_PCMH"/>
    <property type="match status" value="1"/>
</dbReference>
<accession>A0ABP8TCS8</accession>
<keyword evidence="6" id="KW-1185">Reference proteome</keyword>
<evidence type="ECO:0000256" key="2">
    <source>
        <dbReference type="ARBA" id="ARBA00022827"/>
    </source>
</evidence>
<gene>
    <name evidence="5" type="ORF">GCM10023195_02440</name>
</gene>
<dbReference type="Gene3D" id="3.30.465.10">
    <property type="match status" value="1"/>
</dbReference>
<dbReference type="Pfam" id="PF00941">
    <property type="entry name" value="FAD_binding_5"/>
    <property type="match status" value="1"/>
</dbReference>
<dbReference type="InterPro" id="IPR016169">
    <property type="entry name" value="FAD-bd_PCMH_sub2"/>
</dbReference>
<reference evidence="6" key="1">
    <citation type="journal article" date="2019" name="Int. J. Syst. Evol. Microbiol.">
        <title>The Global Catalogue of Microorganisms (GCM) 10K type strain sequencing project: providing services to taxonomists for standard genome sequencing and annotation.</title>
        <authorList>
            <consortium name="The Broad Institute Genomics Platform"/>
            <consortium name="The Broad Institute Genome Sequencing Center for Infectious Disease"/>
            <person name="Wu L."/>
            <person name="Ma J."/>
        </authorList>
    </citation>
    <scope>NUCLEOTIDE SEQUENCE [LARGE SCALE GENOMIC DNA]</scope>
    <source>
        <strain evidence="6">JCM 17938</strain>
    </source>
</reference>
<dbReference type="PANTHER" id="PTHR42659">
    <property type="entry name" value="XANTHINE DEHYDROGENASE SUBUNIT C-RELATED"/>
    <property type="match status" value="1"/>
</dbReference>
<dbReference type="EMBL" id="BAABHJ010000001">
    <property type="protein sequence ID" value="GAA4601125.1"/>
    <property type="molecule type" value="Genomic_DNA"/>
</dbReference>
<dbReference type="PANTHER" id="PTHR42659:SF2">
    <property type="entry name" value="XANTHINE DEHYDROGENASE SUBUNIT C-RELATED"/>
    <property type="match status" value="1"/>
</dbReference>
<keyword evidence="1" id="KW-0285">Flavoprotein</keyword>
<dbReference type="InterPro" id="IPR036318">
    <property type="entry name" value="FAD-bd_PCMH-like_sf"/>
</dbReference>
<evidence type="ECO:0000256" key="1">
    <source>
        <dbReference type="ARBA" id="ARBA00022630"/>
    </source>
</evidence>